<evidence type="ECO:0000256" key="2">
    <source>
        <dbReference type="SAM" id="Phobius"/>
    </source>
</evidence>
<reference evidence="3 4" key="1">
    <citation type="submission" date="2021-06" db="EMBL/GenBank/DDBJ databases">
        <title>Staphylococcus lentus K169 genome sequencing.</title>
        <authorList>
            <person name="Sundareshan S."/>
            <person name="Akhila D.S."/>
            <person name="Prachi D."/>
            <person name="Sivakumar R."/>
            <person name="Rajendhran J."/>
            <person name="Isloor S."/>
            <person name="Hegde N.R."/>
        </authorList>
    </citation>
    <scope>NUCLEOTIDE SEQUENCE [LARGE SCALE GENOMIC DNA]</scope>
    <source>
        <strain evidence="3 4">K169</strain>
    </source>
</reference>
<comment type="caution">
    <text evidence="3">The sequence shown here is derived from an EMBL/GenBank/DDBJ whole genome shotgun (WGS) entry which is preliminary data.</text>
</comment>
<keyword evidence="2" id="KW-0472">Membrane</keyword>
<accession>A0ABS6H2Z8</accession>
<protein>
    <recommendedName>
        <fullName evidence="5">DUF4352 domain-containing protein</fullName>
    </recommendedName>
</protein>
<feature type="region of interest" description="Disordered" evidence="1">
    <location>
        <begin position="223"/>
        <end position="392"/>
    </location>
</feature>
<evidence type="ECO:0000313" key="4">
    <source>
        <dbReference type="Proteomes" id="UP000770161"/>
    </source>
</evidence>
<gene>
    <name evidence="3" type="ORF">KQ656_12815</name>
</gene>
<feature type="transmembrane region" description="Helical" evidence="2">
    <location>
        <begin position="38"/>
        <end position="59"/>
    </location>
</feature>
<feature type="transmembrane region" description="Helical" evidence="2">
    <location>
        <begin position="6"/>
        <end position="26"/>
    </location>
</feature>
<dbReference type="RefSeq" id="WP_216683928.1">
    <property type="nucleotide sequence ID" value="NZ_JAHLZN010000038.1"/>
</dbReference>
<dbReference type="Proteomes" id="UP000770161">
    <property type="component" value="Unassembled WGS sequence"/>
</dbReference>
<organism evidence="3 4">
    <name type="scientific">Mammaliicoccus lentus</name>
    <name type="common">Staphylococcus lentus</name>
    <dbReference type="NCBI Taxonomy" id="42858"/>
    <lineage>
        <taxon>Bacteria</taxon>
        <taxon>Bacillati</taxon>
        <taxon>Bacillota</taxon>
        <taxon>Bacilli</taxon>
        <taxon>Bacillales</taxon>
        <taxon>Staphylococcaceae</taxon>
        <taxon>Mammaliicoccus</taxon>
    </lineage>
</organism>
<feature type="compositionally biased region" description="Polar residues" evidence="1">
    <location>
        <begin position="242"/>
        <end position="259"/>
    </location>
</feature>
<sequence>MNSLIFTFVWILISIAFVTMLVTTIVKIANKSKFVGVLISTVTLFFVGLICFVSIFLTLPKSSSYSVDQLFGEQQTKDKKTETKKLEDTPEKGLKGLELGDKIRVNGLEVTVVKAEFVQPEDQYYYPENGKVLKVYYKFKNVDKKQILVDNSAFDLTIDGESQNQFFGMNENTPGFQHQLKKGDTENSYLYYDVPEADNYKVEMNFKPEDKTYKADWNIKNSEVKETESNQPPATEEVPTEQIPSSEEQYNNNAVQNNDQQKKLEEQEKKRQEEADKKAQEEEKQAEADKKREEELKQKEEEKAKEEEEKKAQEDAEQKAEEQQRKKEEQAQEDAEKKAEEQQRQAEEKAKEEADRKAQEEADKKAQEDAEQKAKDNSSNEDKADSKSNEDE</sequence>
<feature type="compositionally biased region" description="Basic and acidic residues" evidence="1">
    <location>
        <begin position="260"/>
        <end position="392"/>
    </location>
</feature>
<keyword evidence="2" id="KW-0812">Transmembrane</keyword>
<keyword evidence="4" id="KW-1185">Reference proteome</keyword>
<evidence type="ECO:0000256" key="1">
    <source>
        <dbReference type="SAM" id="MobiDB-lite"/>
    </source>
</evidence>
<keyword evidence="2" id="KW-1133">Transmembrane helix</keyword>
<dbReference type="EMBL" id="JAHLZN010000038">
    <property type="protein sequence ID" value="MBU6114845.1"/>
    <property type="molecule type" value="Genomic_DNA"/>
</dbReference>
<name>A0ABS6H2Z8_MAMLE</name>
<evidence type="ECO:0008006" key="5">
    <source>
        <dbReference type="Google" id="ProtNLM"/>
    </source>
</evidence>
<proteinExistence type="predicted"/>
<evidence type="ECO:0000313" key="3">
    <source>
        <dbReference type="EMBL" id="MBU6114845.1"/>
    </source>
</evidence>